<name>A0A0A2V639_PARBA</name>
<reference evidence="1 2" key="1">
    <citation type="journal article" date="2011" name="PLoS Genet.">
        <title>Comparative genomic analysis of human fungal pathogens causing paracoccidioidomycosis.</title>
        <authorList>
            <person name="Desjardins C.A."/>
            <person name="Champion M.D."/>
            <person name="Holder J.W."/>
            <person name="Muszewska A."/>
            <person name="Goldberg J."/>
            <person name="Bailao A.M."/>
            <person name="Brigido M.M."/>
            <person name="Ferreira M.E."/>
            <person name="Garcia A.M."/>
            <person name="Grynberg M."/>
            <person name="Gujja S."/>
            <person name="Heiman D.I."/>
            <person name="Henn M.R."/>
            <person name="Kodira C.D."/>
            <person name="Leon-Narvaez H."/>
            <person name="Longo L.V."/>
            <person name="Ma L.J."/>
            <person name="Malavazi I."/>
            <person name="Matsuo A.L."/>
            <person name="Morais F.V."/>
            <person name="Pereira M."/>
            <person name="Rodriguez-Brito S."/>
            <person name="Sakthikumar S."/>
            <person name="Salem-Izacc S.M."/>
            <person name="Sykes S.M."/>
            <person name="Teixeira M.M."/>
            <person name="Vallejo M.C."/>
            <person name="Walter M.E."/>
            <person name="Yandava C."/>
            <person name="Young S."/>
            <person name="Zeng Q."/>
            <person name="Zucker J."/>
            <person name="Felipe M.S."/>
            <person name="Goldman G.H."/>
            <person name="Haas B.J."/>
            <person name="McEwen J.G."/>
            <person name="Nino-Vega G."/>
            <person name="Puccia R."/>
            <person name="San-Blas G."/>
            <person name="Soares C.M."/>
            <person name="Birren B.W."/>
            <person name="Cuomo C.A."/>
        </authorList>
    </citation>
    <scope>NUCLEOTIDE SEQUENCE [LARGE SCALE GENOMIC DNA]</scope>
    <source>
        <strain evidence="2">ATCC MYA-826 / Pb01</strain>
    </source>
</reference>
<proteinExistence type="predicted"/>
<evidence type="ECO:0000313" key="1">
    <source>
        <dbReference type="EMBL" id="KGQ01570.1"/>
    </source>
</evidence>
<dbReference type="RefSeq" id="XP_015703083.1">
    <property type="nucleotide sequence ID" value="XM_015847294.1"/>
</dbReference>
<dbReference type="VEuPathDB" id="FungiDB:PAAG_11696"/>
<evidence type="ECO:0000313" key="2">
    <source>
        <dbReference type="Proteomes" id="UP000002059"/>
    </source>
</evidence>
<dbReference type="KEGG" id="pbl:PAAG_11696"/>
<dbReference type="GeneID" id="9097820"/>
<accession>A0A0A2V639</accession>
<dbReference type="AlphaFoldDB" id="A0A0A2V639"/>
<gene>
    <name evidence="1" type="ORF">PAAG_11696</name>
</gene>
<dbReference type="Proteomes" id="UP000002059">
    <property type="component" value="Partially assembled WGS sequence"/>
</dbReference>
<dbReference type="EMBL" id="KN293999">
    <property type="protein sequence ID" value="KGQ01570.1"/>
    <property type="molecule type" value="Genomic_DNA"/>
</dbReference>
<protein>
    <submittedName>
        <fullName evidence="1">Uncharacterized protein</fullName>
    </submittedName>
</protein>
<sequence length="174" mass="19378">MVDCSRESLAASALWDMSVCNQRVYAFSRKHGCSQNVFSKIKLILISLPNAARERSSFNRLCVLATPPVVVSYCADWIPFSASRDTYALSLSGANNNAHPSSSVIPGRKAMHLGDYFPSRRSNIPRHISTPEWIAAMKCLDMTTPHNCLNTFNYSGADNRPVVDNFSALYKRKD</sequence>
<keyword evidence="2" id="KW-1185">Reference proteome</keyword>
<dbReference type="HOGENOM" id="CLU_1540537_0_0_1"/>
<organism evidence="1 2">
    <name type="scientific">Paracoccidioides lutzii (strain ATCC MYA-826 / Pb01)</name>
    <name type="common">Paracoccidioides brasiliensis</name>
    <dbReference type="NCBI Taxonomy" id="502779"/>
    <lineage>
        <taxon>Eukaryota</taxon>
        <taxon>Fungi</taxon>
        <taxon>Dikarya</taxon>
        <taxon>Ascomycota</taxon>
        <taxon>Pezizomycotina</taxon>
        <taxon>Eurotiomycetes</taxon>
        <taxon>Eurotiomycetidae</taxon>
        <taxon>Onygenales</taxon>
        <taxon>Ajellomycetaceae</taxon>
        <taxon>Paracoccidioides</taxon>
    </lineage>
</organism>